<dbReference type="InterPro" id="IPR008949">
    <property type="entry name" value="Isoprenoid_synthase_dom_sf"/>
</dbReference>
<dbReference type="RefSeq" id="XP_005651593.1">
    <property type="nucleotide sequence ID" value="XM_005651536.1"/>
</dbReference>
<organism evidence="8 9">
    <name type="scientific">Coccomyxa subellipsoidea (strain C-169)</name>
    <name type="common">Green microalga</name>
    <dbReference type="NCBI Taxonomy" id="574566"/>
    <lineage>
        <taxon>Eukaryota</taxon>
        <taxon>Viridiplantae</taxon>
        <taxon>Chlorophyta</taxon>
        <taxon>core chlorophytes</taxon>
        <taxon>Trebouxiophyceae</taxon>
        <taxon>Trebouxiophyceae incertae sedis</taxon>
        <taxon>Coccomyxaceae</taxon>
        <taxon>Coccomyxa</taxon>
        <taxon>Coccomyxa subellipsoidea</taxon>
    </lineage>
</organism>
<keyword evidence="3 7" id="KW-0808">Transferase</keyword>
<evidence type="ECO:0000256" key="1">
    <source>
        <dbReference type="ARBA" id="ARBA00001946"/>
    </source>
</evidence>
<dbReference type="OrthoDB" id="9927103at2759"/>
<dbReference type="PANTHER" id="PTHR12001">
    <property type="entry name" value="GERANYLGERANYL PYROPHOSPHATE SYNTHASE"/>
    <property type="match status" value="1"/>
</dbReference>
<dbReference type="InterPro" id="IPR033749">
    <property type="entry name" value="Polyprenyl_synt_CS"/>
</dbReference>
<evidence type="ECO:0000313" key="8">
    <source>
        <dbReference type="EMBL" id="EIE27049.1"/>
    </source>
</evidence>
<evidence type="ECO:0000256" key="2">
    <source>
        <dbReference type="ARBA" id="ARBA00006706"/>
    </source>
</evidence>
<keyword evidence="5" id="KW-0460">Magnesium</keyword>
<dbReference type="GO" id="GO:0046872">
    <property type="term" value="F:metal ion binding"/>
    <property type="evidence" value="ECO:0007669"/>
    <property type="project" value="UniProtKB-KW"/>
</dbReference>
<dbReference type="PANTHER" id="PTHR12001:SF69">
    <property type="entry name" value="ALL TRANS-POLYPRENYL-DIPHOSPHATE SYNTHASE PDSS1"/>
    <property type="match status" value="1"/>
</dbReference>
<dbReference type="Proteomes" id="UP000007264">
    <property type="component" value="Unassembled WGS sequence"/>
</dbReference>
<dbReference type="CDD" id="cd00685">
    <property type="entry name" value="Trans_IPPS_HT"/>
    <property type="match status" value="1"/>
</dbReference>
<keyword evidence="9" id="KW-1185">Reference proteome</keyword>
<evidence type="ECO:0000256" key="7">
    <source>
        <dbReference type="RuleBase" id="RU004466"/>
    </source>
</evidence>
<comment type="similarity">
    <text evidence="2 7">Belongs to the FPP/GGPP synthase family.</text>
</comment>
<dbReference type="InterPro" id="IPR000092">
    <property type="entry name" value="Polyprenyl_synt"/>
</dbReference>
<dbReference type="PROSITE" id="PS00723">
    <property type="entry name" value="POLYPRENYL_SYNTHASE_1"/>
    <property type="match status" value="1"/>
</dbReference>
<dbReference type="GO" id="GO:0004659">
    <property type="term" value="F:prenyltransferase activity"/>
    <property type="evidence" value="ECO:0007669"/>
    <property type="project" value="InterPro"/>
</dbReference>
<dbReference type="Pfam" id="PF00348">
    <property type="entry name" value="polyprenyl_synt"/>
    <property type="match status" value="1"/>
</dbReference>
<dbReference type="GeneID" id="17045062"/>
<name>I0Z8T0_COCSC</name>
<dbReference type="Gene3D" id="1.10.600.10">
    <property type="entry name" value="Farnesyl Diphosphate Synthase"/>
    <property type="match status" value="1"/>
</dbReference>
<sequence length="427" mass="46791">MRRASLTSASLIRSCSARSSQEEALRAGPALLWAPDPGPLLQLAQGHCRESRQQQQSRDFAGSHAHSSILTQGLESLYRAQPVDPFSLVKEEIESVSERLRRSVFTGIPTLRSAAEYFFKIGAEGKRLRPTMLLLMASSLSAYVPSPDFLTVDDRPPNVHPSEERRRQQRIAEITEMIHVASLLHDDVIDNAEVRRGLRALNSVFGNKIAILAGDFLLARASVSLAALRNSDVIQLLSQVIEDLVTGEILQMTSTDEDLLSLDHYARKTFHKTASLMANSSKAVAILGGQPTDVSELAWQYGRHLGLAFQFVDDILDFTGNTLQLGKPALNDLRSGLATAPVIFAAEEHPQLRQLVLRKFKSEGDVELAQRLVFDSQGIQRARDLAAEHAALAAQAVASMPPAATEHASLCRQALTDITAKVLARKK</sequence>
<dbReference type="EMBL" id="AGSI01000001">
    <property type="protein sequence ID" value="EIE27049.1"/>
    <property type="molecule type" value="Genomic_DNA"/>
</dbReference>
<accession>I0Z8T0</accession>
<dbReference type="STRING" id="574566.I0Z8T0"/>
<comment type="cofactor">
    <cofactor evidence="1">
        <name>Mg(2+)</name>
        <dbReference type="ChEBI" id="CHEBI:18420"/>
    </cofactor>
</comment>
<evidence type="ECO:0000256" key="3">
    <source>
        <dbReference type="ARBA" id="ARBA00022679"/>
    </source>
</evidence>
<reference evidence="8 9" key="1">
    <citation type="journal article" date="2012" name="Genome Biol.">
        <title>The genome of the polar eukaryotic microalga coccomyxa subellipsoidea reveals traits of cold adaptation.</title>
        <authorList>
            <person name="Blanc G."/>
            <person name="Agarkova I."/>
            <person name="Grimwood J."/>
            <person name="Kuo A."/>
            <person name="Brueggeman A."/>
            <person name="Dunigan D."/>
            <person name="Gurnon J."/>
            <person name="Ladunga I."/>
            <person name="Lindquist E."/>
            <person name="Lucas S."/>
            <person name="Pangilinan J."/>
            <person name="Proschold T."/>
            <person name="Salamov A."/>
            <person name="Schmutz J."/>
            <person name="Weeks D."/>
            <person name="Yamada T."/>
            <person name="Claverie J.M."/>
            <person name="Grigoriev I."/>
            <person name="Van Etten J."/>
            <person name="Lomsadze A."/>
            <person name="Borodovsky M."/>
        </authorList>
    </citation>
    <scope>NUCLEOTIDE SEQUENCE [LARGE SCALE GENOMIC DNA]</scope>
    <source>
        <strain evidence="8 9">C-169</strain>
    </source>
</reference>
<dbReference type="AlphaFoldDB" id="I0Z8T0"/>
<keyword evidence="6" id="KW-0414">Isoprene biosynthesis</keyword>
<dbReference type="GO" id="GO:0006744">
    <property type="term" value="P:ubiquinone biosynthetic process"/>
    <property type="evidence" value="ECO:0007669"/>
    <property type="project" value="TreeGrafter"/>
</dbReference>
<protein>
    <submittedName>
        <fullName evidence="8">Terpenoid synthase</fullName>
    </submittedName>
</protein>
<dbReference type="eggNOG" id="KOG0776">
    <property type="taxonomic scope" value="Eukaryota"/>
</dbReference>
<evidence type="ECO:0000256" key="6">
    <source>
        <dbReference type="ARBA" id="ARBA00023229"/>
    </source>
</evidence>
<dbReference type="SUPFAM" id="SSF48576">
    <property type="entry name" value="Terpenoid synthases"/>
    <property type="match status" value="1"/>
</dbReference>
<proteinExistence type="inferred from homology"/>
<evidence type="ECO:0000256" key="4">
    <source>
        <dbReference type="ARBA" id="ARBA00022723"/>
    </source>
</evidence>
<evidence type="ECO:0000256" key="5">
    <source>
        <dbReference type="ARBA" id="ARBA00022842"/>
    </source>
</evidence>
<dbReference type="GO" id="GO:0008299">
    <property type="term" value="P:isoprenoid biosynthetic process"/>
    <property type="evidence" value="ECO:0007669"/>
    <property type="project" value="UniProtKB-KW"/>
</dbReference>
<comment type="caution">
    <text evidence="8">The sequence shown here is derived from an EMBL/GenBank/DDBJ whole genome shotgun (WGS) entry which is preliminary data.</text>
</comment>
<evidence type="ECO:0000313" key="9">
    <source>
        <dbReference type="Proteomes" id="UP000007264"/>
    </source>
</evidence>
<keyword evidence="4" id="KW-0479">Metal-binding</keyword>
<dbReference type="SFLD" id="SFLDS00005">
    <property type="entry name" value="Isoprenoid_Synthase_Type_I"/>
    <property type="match status" value="1"/>
</dbReference>
<dbReference type="GO" id="GO:1990234">
    <property type="term" value="C:transferase complex"/>
    <property type="evidence" value="ECO:0007669"/>
    <property type="project" value="TreeGrafter"/>
</dbReference>
<dbReference type="KEGG" id="csl:COCSUDRAFT_52062"/>
<gene>
    <name evidence="8" type="ORF">COCSUDRAFT_52062</name>
</gene>